<accession>A0A6J5L8R0</accession>
<organism evidence="1">
    <name type="scientific">uncultured Caudovirales phage</name>
    <dbReference type="NCBI Taxonomy" id="2100421"/>
    <lineage>
        <taxon>Viruses</taxon>
        <taxon>Duplodnaviria</taxon>
        <taxon>Heunggongvirae</taxon>
        <taxon>Uroviricota</taxon>
        <taxon>Caudoviricetes</taxon>
        <taxon>Peduoviridae</taxon>
        <taxon>Maltschvirus</taxon>
        <taxon>Maltschvirus maltsch</taxon>
    </lineage>
</organism>
<protein>
    <submittedName>
        <fullName evidence="1">Uncharacterized protein</fullName>
    </submittedName>
</protein>
<gene>
    <name evidence="1" type="ORF">UFOVP117_76</name>
</gene>
<reference evidence="1" key="1">
    <citation type="submission" date="2020-04" db="EMBL/GenBank/DDBJ databases">
        <authorList>
            <person name="Chiriac C."/>
            <person name="Salcher M."/>
            <person name="Ghai R."/>
            <person name="Kavagutti S V."/>
        </authorList>
    </citation>
    <scope>NUCLEOTIDE SEQUENCE</scope>
</reference>
<sequence>MNLEKPKINLRDMDFIVCDKCEHNEFKEITYLKRVPKLLTGSPDDTVVPFPTYACLACGYVNDELNPFHTESPKLEL</sequence>
<proteinExistence type="predicted"/>
<dbReference type="EMBL" id="LR796235">
    <property type="protein sequence ID" value="CAB4129713.1"/>
    <property type="molecule type" value="Genomic_DNA"/>
</dbReference>
<evidence type="ECO:0000313" key="1">
    <source>
        <dbReference type="EMBL" id="CAB4129713.1"/>
    </source>
</evidence>
<name>A0A6J5L8R0_9CAUD</name>